<dbReference type="InterPro" id="IPR038717">
    <property type="entry name" value="Tc1-like_DDE_dom"/>
</dbReference>
<evidence type="ECO:0000313" key="2">
    <source>
        <dbReference type="EMBL" id="KAF4073214.1"/>
    </source>
</evidence>
<gene>
    <name evidence="2" type="ORF">AMELA_G00256280</name>
</gene>
<evidence type="ECO:0000259" key="1">
    <source>
        <dbReference type="Pfam" id="PF13358"/>
    </source>
</evidence>
<proteinExistence type="predicted"/>
<dbReference type="Proteomes" id="UP000593565">
    <property type="component" value="Unassembled WGS sequence"/>
</dbReference>
<name>A0A7J5ZRD7_AMEME</name>
<reference evidence="2 3" key="1">
    <citation type="submission" date="2020-02" db="EMBL/GenBank/DDBJ databases">
        <title>A chromosome-scale genome assembly of the black bullhead catfish (Ameiurus melas).</title>
        <authorList>
            <person name="Wen M."/>
            <person name="Zham M."/>
            <person name="Cabau C."/>
            <person name="Klopp C."/>
            <person name="Donnadieu C."/>
            <person name="Roques C."/>
            <person name="Bouchez O."/>
            <person name="Lampietro C."/>
            <person name="Jouanno E."/>
            <person name="Herpin A."/>
            <person name="Louis A."/>
            <person name="Berthelot C."/>
            <person name="Parey E."/>
            <person name="Roest-Crollius H."/>
            <person name="Braasch I."/>
            <person name="Postlethwait J."/>
            <person name="Robinson-Rechavi M."/>
            <person name="Echchiki A."/>
            <person name="Begum T."/>
            <person name="Montfort J."/>
            <person name="Schartl M."/>
            <person name="Bobe J."/>
            <person name="Guiguen Y."/>
        </authorList>
    </citation>
    <scope>NUCLEOTIDE SEQUENCE [LARGE SCALE GENOMIC DNA]</scope>
    <source>
        <strain evidence="2">M_S1</strain>
        <tissue evidence="2">Blood</tissue>
    </source>
</reference>
<dbReference type="InterPro" id="IPR036397">
    <property type="entry name" value="RNaseH_sf"/>
</dbReference>
<sequence length="121" mass="14516">MKGEEHNWPARREHHHMHSHQPRGLLHCHAILGPYNTMFLIGFLDCLRECVFQLDQREAAHPEQSFHVVVWDNISFHHVALVPDWFTNNLRFSNIFLPAYSPILNPIEEGFFLAWWWKEYD</sequence>
<organism evidence="2 3">
    <name type="scientific">Ameiurus melas</name>
    <name type="common">Black bullhead</name>
    <name type="synonym">Silurus melas</name>
    <dbReference type="NCBI Taxonomy" id="219545"/>
    <lineage>
        <taxon>Eukaryota</taxon>
        <taxon>Metazoa</taxon>
        <taxon>Chordata</taxon>
        <taxon>Craniata</taxon>
        <taxon>Vertebrata</taxon>
        <taxon>Euteleostomi</taxon>
        <taxon>Actinopterygii</taxon>
        <taxon>Neopterygii</taxon>
        <taxon>Teleostei</taxon>
        <taxon>Ostariophysi</taxon>
        <taxon>Siluriformes</taxon>
        <taxon>Ictaluridae</taxon>
        <taxon>Ameiurus</taxon>
    </lineage>
</organism>
<protein>
    <recommendedName>
        <fullName evidence="1">Tc1-like transposase DDE domain-containing protein</fullName>
    </recommendedName>
</protein>
<dbReference type="Pfam" id="PF13358">
    <property type="entry name" value="DDE_3"/>
    <property type="match status" value="1"/>
</dbReference>
<dbReference type="GO" id="GO:0003676">
    <property type="term" value="F:nucleic acid binding"/>
    <property type="evidence" value="ECO:0007669"/>
    <property type="project" value="InterPro"/>
</dbReference>
<dbReference type="AlphaFoldDB" id="A0A7J5ZRD7"/>
<dbReference type="Gene3D" id="3.30.420.10">
    <property type="entry name" value="Ribonuclease H-like superfamily/Ribonuclease H"/>
    <property type="match status" value="1"/>
</dbReference>
<evidence type="ECO:0000313" key="3">
    <source>
        <dbReference type="Proteomes" id="UP000593565"/>
    </source>
</evidence>
<comment type="caution">
    <text evidence="2">The sequence shown here is derived from an EMBL/GenBank/DDBJ whole genome shotgun (WGS) entry which is preliminary data.</text>
</comment>
<feature type="domain" description="Tc1-like transposase DDE" evidence="1">
    <location>
        <begin position="56"/>
        <end position="110"/>
    </location>
</feature>
<dbReference type="EMBL" id="JAAGNN010000024">
    <property type="protein sequence ID" value="KAF4073214.1"/>
    <property type="molecule type" value="Genomic_DNA"/>
</dbReference>
<keyword evidence="3" id="KW-1185">Reference proteome</keyword>
<accession>A0A7J5ZRD7</accession>